<reference evidence="1 2" key="1">
    <citation type="submission" date="2021-08" db="EMBL/GenBank/DDBJ databases">
        <title>Muricauda profundi sp. nov., a marine bacterium isolated from deep seawater of the Mariana Trench.</title>
        <authorList>
            <person name="Wei Y."/>
        </authorList>
    </citation>
    <scope>NUCLEOTIDE SEQUENCE [LARGE SCALE GENOMIC DNA]</scope>
    <source>
        <strain evidence="1 2">W52</strain>
    </source>
</reference>
<sequence length="259" mass="29392">MCEKRTMGLNPMIASEMEIRSLVQELNGSFRLHRISRVEFYCTGGKQAVPQNILLGFFQEYAPDIKVVVEEDLDLAVKCKGGSPAVVCILDGNTKSCFYDGLELHKRLPDFGCPIMDDGSSVYFGRELLRNYVFGVMPESLRRNLEDCYGLDDSEILQEIYHGTNPSGYLANFGWFLIQNQEHPFIKAMIQIGICKVFDHILEPYDKELKALPLHFIGDLAYSLKDSIKVEAYKRGYGTVFFTQSPMEKGDVHHQLNLG</sequence>
<protein>
    <recommendedName>
        <fullName evidence="3">DUF4435 domain-containing protein</fullName>
    </recommendedName>
</protein>
<evidence type="ECO:0000313" key="1">
    <source>
        <dbReference type="EMBL" id="MBW8200608.1"/>
    </source>
</evidence>
<evidence type="ECO:0000313" key="2">
    <source>
        <dbReference type="Proteomes" id="UP001196136"/>
    </source>
</evidence>
<dbReference type="Proteomes" id="UP001196136">
    <property type="component" value="Unassembled WGS sequence"/>
</dbReference>
<name>A0ABS7ESM6_9FLAO</name>
<proteinExistence type="predicted"/>
<dbReference type="Gene3D" id="3.30.420.40">
    <property type="match status" value="1"/>
</dbReference>
<comment type="caution">
    <text evidence="1">The sequence shown here is derived from an EMBL/GenBank/DDBJ whole genome shotgun (WGS) entry which is preliminary data.</text>
</comment>
<dbReference type="InterPro" id="IPR043129">
    <property type="entry name" value="ATPase_NBD"/>
</dbReference>
<evidence type="ECO:0008006" key="3">
    <source>
        <dbReference type="Google" id="ProtNLM"/>
    </source>
</evidence>
<organism evidence="1 2">
    <name type="scientific">Flagellimonas abyssi</name>
    <dbReference type="NCBI Taxonomy" id="2864871"/>
    <lineage>
        <taxon>Bacteria</taxon>
        <taxon>Pseudomonadati</taxon>
        <taxon>Bacteroidota</taxon>
        <taxon>Flavobacteriia</taxon>
        <taxon>Flavobacteriales</taxon>
        <taxon>Flavobacteriaceae</taxon>
        <taxon>Flagellimonas</taxon>
    </lineage>
</organism>
<keyword evidence="2" id="KW-1185">Reference proteome</keyword>
<dbReference type="EMBL" id="JAHZSV010000015">
    <property type="protein sequence ID" value="MBW8200608.1"/>
    <property type="molecule type" value="Genomic_DNA"/>
</dbReference>
<gene>
    <name evidence="1" type="ORF">K1F36_12290</name>
</gene>
<dbReference type="Gene3D" id="1.10.720.160">
    <property type="match status" value="1"/>
</dbReference>
<dbReference type="SUPFAM" id="SSF53067">
    <property type="entry name" value="Actin-like ATPase domain"/>
    <property type="match status" value="2"/>
</dbReference>
<accession>A0ABS7ESM6</accession>